<comment type="similarity">
    <text evidence="2 18">Belongs to the amiloride-sensitive sodium channel (TC 1.A.6) family.</text>
</comment>
<evidence type="ECO:0000256" key="1">
    <source>
        <dbReference type="ARBA" id="ARBA00004141"/>
    </source>
</evidence>
<evidence type="ECO:0000256" key="15">
    <source>
        <dbReference type="ARBA" id="ARBA00023201"/>
    </source>
</evidence>
<comment type="caution">
    <text evidence="21">The sequence shown here is derived from an EMBL/GenBank/DDBJ whole genome shotgun (WGS) entry which is preliminary data.</text>
</comment>
<dbReference type="GO" id="GO:0005509">
    <property type="term" value="F:calcium ion binding"/>
    <property type="evidence" value="ECO:0007669"/>
    <property type="project" value="InterPro"/>
</dbReference>
<dbReference type="InterPro" id="IPR001881">
    <property type="entry name" value="EGF-like_Ca-bd_dom"/>
</dbReference>
<dbReference type="InterPro" id="IPR009030">
    <property type="entry name" value="Growth_fac_rcpt_cys_sf"/>
</dbReference>
<feature type="disulfide bond" evidence="17">
    <location>
        <begin position="193"/>
        <end position="202"/>
    </location>
</feature>
<keyword evidence="8" id="KW-0677">Repeat</keyword>
<dbReference type="InterPro" id="IPR018097">
    <property type="entry name" value="EGF_Ca-bd_CS"/>
</dbReference>
<keyword evidence="10" id="KW-0915">Sodium</keyword>
<evidence type="ECO:0000256" key="13">
    <source>
        <dbReference type="ARBA" id="ARBA00023157"/>
    </source>
</evidence>
<dbReference type="Proteomes" id="UP000298663">
    <property type="component" value="Unassembled WGS sequence"/>
</dbReference>
<evidence type="ECO:0000256" key="5">
    <source>
        <dbReference type="ARBA" id="ARBA00022536"/>
    </source>
</evidence>
<keyword evidence="11 18" id="KW-0406">Ion transport</keyword>
<feature type="transmembrane region" description="Helical" evidence="19">
    <location>
        <begin position="634"/>
        <end position="660"/>
    </location>
</feature>
<keyword evidence="16 18" id="KW-0407">Ion channel</keyword>
<dbReference type="PANTHER" id="PTHR12916">
    <property type="entry name" value="CYTOCHROME C OXIDASE POLYPEPTIDE VIC-2"/>
    <property type="match status" value="1"/>
</dbReference>
<evidence type="ECO:0000256" key="17">
    <source>
        <dbReference type="PROSITE-ProRule" id="PRU00076"/>
    </source>
</evidence>
<evidence type="ECO:0000256" key="4">
    <source>
        <dbReference type="ARBA" id="ARBA00022461"/>
    </source>
</evidence>
<dbReference type="PROSITE" id="PS00010">
    <property type="entry name" value="ASX_HYDROXYL"/>
    <property type="match status" value="2"/>
</dbReference>
<keyword evidence="7" id="KW-0732">Signal</keyword>
<evidence type="ECO:0000313" key="21">
    <source>
        <dbReference type="EMBL" id="TKR93109.1"/>
    </source>
</evidence>
<evidence type="ECO:0000256" key="2">
    <source>
        <dbReference type="ARBA" id="ARBA00007193"/>
    </source>
</evidence>
<dbReference type="OrthoDB" id="5800348at2759"/>
<dbReference type="PRINTS" id="PR01078">
    <property type="entry name" value="AMINACHANNEL"/>
</dbReference>
<keyword evidence="3 18" id="KW-0813">Transport</keyword>
<evidence type="ECO:0000256" key="14">
    <source>
        <dbReference type="ARBA" id="ARBA00023180"/>
    </source>
</evidence>
<dbReference type="GO" id="GO:0016020">
    <property type="term" value="C:membrane"/>
    <property type="evidence" value="ECO:0007669"/>
    <property type="project" value="UniProtKB-SubCell"/>
</dbReference>
<dbReference type="STRING" id="34508.A0A4U5P9X3"/>
<dbReference type="Pfam" id="PF00858">
    <property type="entry name" value="ASC"/>
    <property type="match status" value="1"/>
</dbReference>
<feature type="domain" description="EGF-like" evidence="20">
    <location>
        <begin position="241"/>
        <end position="277"/>
    </location>
</feature>
<feature type="disulfide bond" evidence="17">
    <location>
        <begin position="33"/>
        <end position="42"/>
    </location>
</feature>
<dbReference type="AlphaFoldDB" id="A0A4U5P9X3"/>
<dbReference type="EMBL" id="AZBU02000002">
    <property type="protein sequence ID" value="TKR93109.1"/>
    <property type="molecule type" value="Genomic_DNA"/>
</dbReference>
<feature type="domain" description="EGF-like" evidence="20">
    <location>
        <begin position="9"/>
        <end position="43"/>
    </location>
</feature>
<evidence type="ECO:0000256" key="9">
    <source>
        <dbReference type="ARBA" id="ARBA00022989"/>
    </source>
</evidence>
<proteinExistence type="inferred from homology"/>
<dbReference type="PROSITE" id="PS01187">
    <property type="entry name" value="EGF_CA"/>
    <property type="match status" value="1"/>
</dbReference>
<dbReference type="InterPro" id="IPR000742">
    <property type="entry name" value="EGF"/>
</dbReference>
<evidence type="ECO:0000256" key="19">
    <source>
        <dbReference type="SAM" id="Phobius"/>
    </source>
</evidence>
<feature type="domain" description="EGF-like" evidence="20">
    <location>
        <begin position="204"/>
        <end position="239"/>
    </location>
</feature>
<dbReference type="Gene3D" id="2.10.25.10">
    <property type="entry name" value="Laminin"/>
    <property type="match status" value="6"/>
</dbReference>
<feature type="domain" description="EGF-like" evidence="20">
    <location>
        <begin position="132"/>
        <end position="162"/>
    </location>
</feature>
<name>A0A4U5P9X3_STECR</name>
<dbReference type="Gene3D" id="1.10.287.820">
    <property type="entry name" value="Acid-sensing ion channel domain"/>
    <property type="match status" value="1"/>
</dbReference>
<feature type="disulfide bond" evidence="17">
    <location>
        <begin position="208"/>
        <end position="218"/>
    </location>
</feature>
<evidence type="ECO:0000256" key="12">
    <source>
        <dbReference type="ARBA" id="ARBA00023136"/>
    </source>
</evidence>
<reference evidence="21 22" key="2">
    <citation type="journal article" date="2019" name="G3 (Bethesda)">
        <title>Hybrid Assembly of the Genome of the Entomopathogenic Nematode Steinernema carpocapsae Identifies the X-Chromosome.</title>
        <authorList>
            <person name="Serra L."/>
            <person name="Macchietto M."/>
            <person name="Macias-Munoz A."/>
            <person name="McGill C.J."/>
            <person name="Rodriguez I.M."/>
            <person name="Rodriguez B."/>
            <person name="Murad R."/>
            <person name="Mortazavi A."/>
        </authorList>
    </citation>
    <scope>NUCLEOTIDE SEQUENCE [LARGE SCALE GENOMIC DNA]</scope>
    <source>
        <strain evidence="21 22">ALL</strain>
    </source>
</reference>
<protein>
    <recommendedName>
        <fullName evidence="20">EGF-like domain-containing protein</fullName>
    </recommendedName>
</protein>
<feature type="disulfide bond" evidence="17">
    <location>
        <begin position="267"/>
        <end position="276"/>
    </location>
</feature>
<sequence length="670" mass="75288">MLVLEVARSHKICRLNRCLNGGSCDEEKNRCACHFGFSGLFCESRFTQTGAYIYRILILVSPLCPKPVVSRRKRSLIETSWTNRRVFRRFSSLARGRGFRRKIYEFNLENQSTGNSDRLKLPSLPLCTACERAPPCVHGHCISQLIGTECFCDYGYTGQKCEIMLPCVLENPCLNGGECKVDPKNETKSDCHCLSIWKGDRCEAYDPCHNISCFHGKCVSENITASCSCDPGYTGNMCEIDIDECSLNPCRYDGVCVDKVNDFQCRCVLGTSGKNCEINQNECLLENSKNSPCNSTDIRAECTDLVNEFKCTCSRAFTGRICDIPVAVFEALKVLGANSSEFDPLLRNLLKQPATVKDLAPFVLGLTSKERRAQISWEHEDIFIRGTFERRELDLVEEMVKWNSPTLGNCFTFNHESRRRKHVLRFPGRVGGFEALVKIRQDEYLDWVDTASLLVFIHSAEDPITGESIRFHVFPESETDLLISPVVFERIGGEFGKCVQDKSEVKSYYYPGNYSIDGCLRSCYQDKVLHACGCMDPRYPMSTGVEICKLADRHCVLNVVMKHGDASPNSSICECPSPCFTRQFNVHINQPFLNSLRGGIQGSVTGSLATINVFFSDLTQTYFKEQPKMDINKFISMLGGLLGALMGVTFITVVEFVYLLMELIYAGIAC</sequence>
<keyword evidence="4 18" id="KW-0894">Sodium channel</keyword>
<keyword evidence="14" id="KW-0325">Glycoprotein</keyword>
<dbReference type="SMART" id="SM00181">
    <property type="entry name" value="EGF"/>
    <property type="match status" value="6"/>
</dbReference>
<keyword evidence="15 18" id="KW-0739">Sodium transport</keyword>
<dbReference type="Pfam" id="PF00008">
    <property type="entry name" value="EGF"/>
    <property type="match status" value="1"/>
</dbReference>
<keyword evidence="12 19" id="KW-0472">Membrane</keyword>
<feature type="disulfide bond" evidence="17">
    <location>
        <begin position="313"/>
        <end position="322"/>
    </location>
</feature>
<dbReference type="Gene3D" id="1.10.287.770">
    <property type="entry name" value="YojJ-like"/>
    <property type="match status" value="1"/>
</dbReference>
<keyword evidence="13 17" id="KW-1015">Disulfide bond</keyword>
<dbReference type="InterPro" id="IPR000152">
    <property type="entry name" value="EGF-type_Asp/Asn_hydroxyl_site"/>
</dbReference>
<evidence type="ECO:0000256" key="10">
    <source>
        <dbReference type="ARBA" id="ARBA00023053"/>
    </source>
</evidence>
<dbReference type="PROSITE" id="PS50026">
    <property type="entry name" value="EGF_3"/>
    <property type="match status" value="6"/>
</dbReference>
<comment type="caution">
    <text evidence="17">Lacks conserved residue(s) required for the propagation of feature annotation.</text>
</comment>
<dbReference type="PROSITE" id="PS00022">
    <property type="entry name" value="EGF_1"/>
    <property type="match status" value="6"/>
</dbReference>
<dbReference type="FunFam" id="2.10.25.10:FF:000472">
    <property type="entry name" value="Uncharacterized protein, isoform A"/>
    <property type="match status" value="1"/>
</dbReference>
<keyword evidence="6 18" id="KW-0812">Transmembrane</keyword>
<evidence type="ECO:0000256" key="8">
    <source>
        <dbReference type="ARBA" id="ARBA00022737"/>
    </source>
</evidence>
<evidence type="ECO:0000256" key="18">
    <source>
        <dbReference type="RuleBase" id="RU000679"/>
    </source>
</evidence>
<keyword evidence="5 17" id="KW-0245">EGF-like domain</keyword>
<evidence type="ECO:0000256" key="7">
    <source>
        <dbReference type="ARBA" id="ARBA00022729"/>
    </source>
</evidence>
<gene>
    <name evidence="21" type="ORF">L596_007628</name>
</gene>
<reference evidence="21 22" key="1">
    <citation type="journal article" date="2015" name="Genome Biol.">
        <title>Comparative genomics of Steinernema reveals deeply conserved gene regulatory networks.</title>
        <authorList>
            <person name="Dillman A.R."/>
            <person name="Macchietto M."/>
            <person name="Porter C.F."/>
            <person name="Rogers A."/>
            <person name="Williams B."/>
            <person name="Antoshechkin I."/>
            <person name="Lee M.M."/>
            <person name="Goodwin Z."/>
            <person name="Lu X."/>
            <person name="Lewis E.E."/>
            <person name="Goodrich-Blair H."/>
            <person name="Stock S.P."/>
            <person name="Adams B.J."/>
            <person name="Sternberg P.W."/>
            <person name="Mortazavi A."/>
        </authorList>
    </citation>
    <scope>NUCLEOTIDE SEQUENCE [LARGE SCALE GENOMIC DNA]</scope>
    <source>
        <strain evidence="21 22">ALL</strain>
    </source>
</reference>
<dbReference type="GO" id="GO:0005272">
    <property type="term" value="F:sodium channel activity"/>
    <property type="evidence" value="ECO:0007669"/>
    <property type="project" value="UniProtKB-KW"/>
</dbReference>
<dbReference type="CDD" id="cd00054">
    <property type="entry name" value="EGF_CA"/>
    <property type="match status" value="2"/>
</dbReference>
<evidence type="ECO:0000256" key="3">
    <source>
        <dbReference type="ARBA" id="ARBA00022448"/>
    </source>
</evidence>
<evidence type="ECO:0000256" key="11">
    <source>
        <dbReference type="ARBA" id="ARBA00023065"/>
    </source>
</evidence>
<dbReference type="SUPFAM" id="SSF57184">
    <property type="entry name" value="Growth factor receptor domain"/>
    <property type="match status" value="1"/>
</dbReference>
<keyword evidence="9 19" id="KW-1133">Transmembrane helix</keyword>
<dbReference type="PANTHER" id="PTHR12916:SF4">
    <property type="entry name" value="UNINFLATABLE, ISOFORM C"/>
    <property type="match status" value="1"/>
</dbReference>
<keyword evidence="22" id="KW-1185">Reference proteome</keyword>
<evidence type="ECO:0000256" key="16">
    <source>
        <dbReference type="ARBA" id="ARBA00023303"/>
    </source>
</evidence>
<feature type="domain" description="EGF-like" evidence="20">
    <location>
        <begin position="163"/>
        <end position="203"/>
    </location>
</feature>
<accession>A0A4U5P9X3</accession>
<evidence type="ECO:0000256" key="6">
    <source>
        <dbReference type="ARBA" id="ARBA00022692"/>
    </source>
</evidence>
<organism evidence="21 22">
    <name type="scientific">Steinernema carpocapsae</name>
    <name type="common">Entomopathogenic nematode</name>
    <dbReference type="NCBI Taxonomy" id="34508"/>
    <lineage>
        <taxon>Eukaryota</taxon>
        <taxon>Metazoa</taxon>
        <taxon>Ecdysozoa</taxon>
        <taxon>Nematoda</taxon>
        <taxon>Chromadorea</taxon>
        <taxon>Rhabditida</taxon>
        <taxon>Tylenchina</taxon>
        <taxon>Panagrolaimomorpha</taxon>
        <taxon>Strongyloidoidea</taxon>
        <taxon>Steinernematidae</taxon>
        <taxon>Steinernema</taxon>
    </lineage>
</organism>
<dbReference type="SMART" id="SM00179">
    <property type="entry name" value="EGF_CA"/>
    <property type="match status" value="3"/>
</dbReference>
<comment type="subcellular location">
    <subcellularLocation>
        <location evidence="1">Membrane</location>
        <topology evidence="1">Multi-pass membrane protein</topology>
    </subcellularLocation>
</comment>
<dbReference type="PROSITE" id="PS01186">
    <property type="entry name" value="EGF_2"/>
    <property type="match status" value="3"/>
</dbReference>
<dbReference type="InterPro" id="IPR001873">
    <property type="entry name" value="ENaC"/>
</dbReference>
<dbReference type="SUPFAM" id="SSF57196">
    <property type="entry name" value="EGF/Laminin"/>
    <property type="match status" value="3"/>
</dbReference>
<feature type="domain" description="EGF-like" evidence="20">
    <location>
        <begin position="279"/>
        <end position="323"/>
    </location>
</feature>
<feature type="disulfide bond" evidence="17">
    <location>
        <begin position="229"/>
        <end position="238"/>
    </location>
</feature>
<evidence type="ECO:0000259" key="20">
    <source>
        <dbReference type="PROSITE" id="PS50026"/>
    </source>
</evidence>
<evidence type="ECO:0000313" key="22">
    <source>
        <dbReference type="Proteomes" id="UP000298663"/>
    </source>
</evidence>
<feature type="disulfide bond" evidence="17">
    <location>
        <begin position="152"/>
        <end position="161"/>
    </location>
</feature>